<reference evidence="11" key="1">
    <citation type="submission" date="2020-07" db="EMBL/GenBank/DDBJ databases">
        <title>Ethylene signaling mediates host invasion by parasitic plants.</title>
        <authorList>
            <person name="Yoshida S."/>
        </authorList>
    </citation>
    <scope>NUCLEOTIDE SEQUENCE</scope>
    <source>
        <strain evidence="11">Okayama</strain>
    </source>
</reference>
<comment type="caution">
    <text evidence="11">The sequence shown here is derived from an EMBL/GenBank/DDBJ whole genome shotgun (WGS) entry which is preliminary data.</text>
</comment>
<keyword evidence="4" id="KW-0926">Vacuole</keyword>
<keyword evidence="3" id="KW-0408">Iron</keyword>
<keyword evidence="3" id="KW-0410">Iron transport</keyword>
<name>A0A830CD98_9LAMI</name>
<feature type="region of interest" description="Disordered" evidence="9">
    <location>
        <begin position="346"/>
        <end position="385"/>
    </location>
</feature>
<keyword evidence="3" id="KW-0406">Ion transport</keyword>
<dbReference type="OrthoDB" id="1924921at2759"/>
<evidence type="ECO:0000256" key="2">
    <source>
        <dbReference type="ARBA" id="ARBA00007049"/>
    </source>
</evidence>
<dbReference type="InterPro" id="IPR052843">
    <property type="entry name" value="ER_body_metal_sequester"/>
</dbReference>
<feature type="transmembrane region" description="Helical" evidence="10">
    <location>
        <begin position="744"/>
        <end position="765"/>
    </location>
</feature>
<accession>A0A830CD98</accession>
<dbReference type="GO" id="GO:0005774">
    <property type="term" value="C:vacuolar membrane"/>
    <property type="evidence" value="ECO:0007669"/>
    <property type="project" value="UniProtKB-SubCell"/>
</dbReference>
<evidence type="ECO:0000256" key="5">
    <source>
        <dbReference type="ARBA" id="ARBA00022692"/>
    </source>
</evidence>
<dbReference type="Pfam" id="PF01988">
    <property type="entry name" value="VIT1"/>
    <property type="match status" value="1"/>
</dbReference>
<evidence type="ECO:0000313" key="12">
    <source>
        <dbReference type="Proteomes" id="UP000653305"/>
    </source>
</evidence>
<protein>
    <submittedName>
        <fullName evidence="11">Membrane protein of er body-like protein</fullName>
    </submittedName>
</protein>
<feature type="compositionally biased region" description="Acidic residues" evidence="9">
    <location>
        <begin position="60"/>
        <end position="83"/>
    </location>
</feature>
<keyword evidence="3" id="KW-0813">Transport</keyword>
<gene>
    <name evidence="11" type="ORF">PHJA_001574900</name>
</gene>
<evidence type="ECO:0000256" key="10">
    <source>
        <dbReference type="SAM" id="Phobius"/>
    </source>
</evidence>
<dbReference type="AlphaFoldDB" id="A0A830CD98"/>
<evidence type="ECO:0000256" key="3">
    <source>
        <dbReference type="ARBA" id="ARBA00022496"/>
    </source>
</evidence>
<dbReference type="InterPro" id="IPR008217">
    <property type="entry name" value="Ccc1_fam"/>
</dbReference>
<evidence type="ECO:0000256" key="1">
    <source>
        <dbReference type="ARBA" id="ARBA00004128"/>
    </source>
</evidence>
<dbReference type="Proteomes" id="UP000653305">
    <property type="component" value="Unassembled WGS sequence"/>
</dbReference>
<comment type="catalytic activity">
    <reaction evidence="8">
        <text>Fe(2+)(in) = Fe(2+)(out)</text>
        <dbReference type="Rhea" id="RHEA:28486"/>
        <dbReference type="ChEBI" id="CHEBI:29033"/>
    </reaction>
    <physiologicalReaction direction="left-to-right" evidence="8">
        <dbReference type="Rhea" id="RHEA:28487"/>
    </physiologicalReaction>
</comment>
<dbReference type="PANTHER" id="PTHR38937">
    <property type="entry name" value="MEMBRANE PROTEIN OF ER BODY-LIKE PROTEIN"/>
    <property type="match status" value="1"/>
</dbReference>
<evidence type="ECO:0000256" key="4">
    <source>
        <dbReference type="ARBA" id="ARBA00022554"/>
    </source>
</evidence>
<dbReference type="EMBL" id="BMAC01000344">
    <property type="protein sequence ID" value="GFP94304.1"/>
    <property type="molecule type" value="Genomic_DNA"/>
</dbReference>
<dbReference type="GO" id="GO:0030026">
    <property type="term" value="P:intracellular manganese ion homeostasis"/>
    <property type="evidence" value="ECO:0007669"/>
    <property type="project" value="InterPro"/>
</dbReference>
<keyword evidence="6 10" id="KW-1133">Transmembrane helix</keyword>
<dbReference type="GO" id="GO:0005384">
    <property type="term" value="F:manganese ion transmembrane transporter activity"/>
    <property type="evidence" value="ECO:0007669"/>
    <property type="project" value="InterPro"/>
</dbReference>
<comment type="subcellular location">
    <subcellularLocation>
        <location evidence="1">Vacuole membrane</location>
        <topology evidence="1">Multi-pass membrane protein</topology>
    </subcellularLocation>
</comment>
<proteinExistence type="inferred from homology"/>
<organism evidence="11 12">
    <name type="scientific">Phtheirospermum japonicum</name>
    <dbReference type="NCBI Taxonomy" id="374723"/>
    <lineage>
        <taxon>Eukaryota</taxon>
        <taxon>Viridiplantae</taxon>
        <taxon>Streptophyta</taxon>
        <taxon>Embryophyta</taxon>
        <taxon>Tracheophyta</taxon>
        <taxon>Spermatophyta</taxon>
        <taxon>Magnoliopsida</taxon>
        <taxon>eudicotyledons</taxon>
        <taxon>Gunneridae</taxon>
        <taxon>Pentapetalae</taxon>
        <taxon>asterids</taxon>
        <taxon>lamiids</taxon>
        <taxon>Lamiales</taxon>
        <taxon>Orobanchaceae</taxon>
        <taxon>Orobanchaceae incertae sedis</taxon>
        <taxon>Phtheirospermum</taxon>
    </lineage>
</organism>
<evidence type="ECO:0000256" key="7">
    <source>
        <dbReference type="ARBA" id="ARBA00023136"/>
    </source>
</evidence>
<feature type="region of interest" description="Disordered" evidence="9">
    <location>
        <begin position="1"/>
        <end position="84"/>
    </location>
</feature>
<feature type="compositionally biased region" description="Acidic residues" evidence="9">
    <location>
        <begin position="16"/>
        <end position="27"/>
    </location>
</feature>
<feature type="transmembrane region" description="Helical" evidence="10">
    <location>
        <begin position="680"/>
        <end position="704"/>
    </location>
</feature>
<keyword evidence="5 10" id="KW-0812">Transmembrane</keyword>
<dbReference type="PANTHER" id="PTHR38937:SF2">
    <property type="entry name" value="MEMBRANE PROTEIN OF ER BODY-LIKE PROTEIN ISOFORM X1"/>
    <property type="match status" value="1"/>
</dbReference>
<dbReference type="GO" id="GO:0006826">
    <property type="term" value="P:iron ion transport"/>
    <property type="evidence" value="ECO:0007669"/>
    <property type="project" value="UniProtKB-KW"/>
</dbReference>
<comment type="similarity">
    <text evidence="2">Belongs to the CCC1 family.</text>
</comment>
<evidence type="ECO:0000313" key="11">
    <source>
        <dbReference type="EMBL" id="GFP94304.1"/>
    </source>
</evidence>
<evidence type="ECO:0000256" key="9">
    <source>
        <dbReference type="SAM" id="MobiDB-lite"/>
    </source>
</evidence>
<feature type="transmembrane region" description="Helical" evidence="10">
    <location>
        <begin position="625"/>
        <end position="645"/>
    </location>
</feature>
<keyword evidence="7 10" id="KW-0472">Membrane</keyword>
<sequence length="805" mass="89476">MEKEEPKWEQFTKMEEQEEEQEEEESDLVVRKSRNGNESQTNEIFAAAVDDGGETKMEELDGVLENEPLVEEEEEEEREEEAINGEQKKENLVFFDKAEGVDSTNLEENQIVEKSDILSLDFVLQKNPTTAINDKFEGDLANNTFSSPNHQPSQVAFSNEIENAEVDLLDGEDDLEVTDLDVEQVLKKQNTHDLYCPNCNSCITRRVILRKRKRRVRVSGEEAKRNKTEIAVEPALGTGSVRSRGAHVEDSDAHIPTVDEDERERGPDIFRCLSCFSFFIPTGNGLFKLFGEKNGKEKIEDERAPASVKKNWFTSMFASNNKPEANVEQGSSFLADVRKSDVRVVSSSNVGDRSGQTSFSKYVPSPSRDSKGLVGTAGNSDTLESGDNMLHFPNQKPSINGNLITGAGYKFDTTRTETVDATMEQFDSYTEDQLKESKSSKEVHVIRENNSSVTTLSTRTQVINGESNEDTVSFSQQDGLKLLISSNNGSLILENSKDGQIINQTMQSAGHVHSTETSQHIITTTKFEVHSGEPLKVNNVTVLKGVSFPQGKDTVINIDSQPNGLSQTVQEITGQTETSSLLQPSTQINIADRERTEERKEYKIEVIKSIVYGGLAESITSLMNILALAMANLIGGLFIICHNLWELRCDHIEQVNTQISDQVTDQRDRYKELLGRRQNFVLHAIVAILSYLVFGLVPPVVYGFSFRKTDDKQLKLVVVAASSLICIVVLAIGRAYVCRPPKPYLKSVVTFVVLGFMVSGVSYAAGELVERLLEKLGLFQTNSVSGLAMNEMMMMTGKGSARASY</sequence>
<keyword evidence="12" id="KW-1185">Reference proteome</keyword>
<evidence type="ECO:0000256" key="6">
    <source>
        <dbReference type="ARBA" id="ARBA00022989"/>
    </source>
</evidence>
<feature type="transmembrane region" description="Helical" evidence="10">
    <location>
        <begin position="716"/>
        <end position="737"/>
    </location>
</feature>
<feature type="compositionally biased region" description="Basic and acidic residues" evidence="9">
    <location>
        <begin position="1"/>
        <end position="15"/>
    </location>
</feature>
<evidence type="ECO:0000256" key="8">
    <source>
        <dbReference type="ARBA" id="ARBA00044464"/>
    </source>
</evidence>